<organism evidence="2 3">
    <name type="scientific">Vibrio vulnificus</name>
    <dbReference type="NCBI Taxonomy" id="672"/>
    <lineage>
        <taxon>Bacteria</taxon>
        <taxon>Pseudomonadati</taxon>
        <taxon>Pseudomonadota</taxon>
        <taxon>Gammaproteobacteria</taxon>
        <taxon>Vibrionales</taxon>
        <taxon>Vibrionaceae</taxon>
        <taxon>Vibrio</taxon>
    </lineage>
</organism>
<name>A0AAW4HGW9_VIBVL</name>
<sequence length="139" mass="15896">MIGALKGIFALVSGGLDAYKQHSQNEANKLKRRDEMAQEQHNAKIKRLQSGDENAANLDMVSIKERGLKDEFIMLVVFIPLILSFFPDYAATVQAGFEALQNVPEYYWYVVAAVVIDTFGFRSMVRYLLEFFSFKFKVK</sequence>
<feature type="transmembrane region" description="Helical" evidence="1">
    <location>
        <begin position="72"/>
        <end position="91"/>
    </location>
</feature>
<keyword evidence="1" id="KW-1133">Transmembrane helix</keyword>
<evidence type="ECO:0000313" key="3">
    <source>
        <dbReference type="Proteomes" id="UP000664056"/>
    </source>
</evidence>
<evidence type="ECO:0000313" key="2">
    <source>
        <dbReference type="EMBL" id="MBN8124320.1"/>
    </source>
</evidence>
<evidence type="ECO:0008006" key="4">
    <source>
        <dbReference type="Google" id="ProtNLM"/>
    </source>
</evidence>
<evidence type="ECO:0000256" key="1">
    <source>
        <dbReference type="SAM" id="Phobius"/>
    </source>
</evidence>
<proteinExistence type="predicted"/>
<keyword evidence="1" id="KW-0472">Membrane</keyword>
<reference evidence="2" key="1">
    <citation type="submission" date="2021-03" db="EMBL/GenBank/DDBJ databases">
        <title>Study of the foodborne Vibrio vulnificus isolates from China.</title>
        <authorList>
            <person name="Zheng Z."/>
            <person name="Ye L."/>
        </authorList>
    </citation>
    <scope>NUCLEOTIDE SEQUENCE</scope>
    <source>
        <strain evidence="2">Vv1582</strain>
    </source>
</reference>
<dbReference type="EMBL" id="JAFKOQ010000027">
    <property type="protein sequence ID" value="MBN8124320.1"/>
    <property type="molecule type" value="Genomic_DNA"/>
</dbReference>
<gene>
    <name evidence="2" type="ORF">J0J18_21535</name>
</gene>
<dbReference type="RefSeq" id="WP_206623102.1">
    <property type="nucleotide sequence ID" value="NZ_JAFKOQ010000027.1"/>
</dbReference>
<protein>
    <recommendedName>
        <fullName evidence="4">TMhelix containing protein</fullName>
    </recommendedName>
</protein>
<comment type="caution">
    <text evidence="2">The sequence shown here is derived from an EMBL/GenBank/DDBJ whole genome shotgun (WGS) entry which is preliminary data.</text>
</comment>
<keyword evidence="1" id="KW-0812">Transmembrane</keyword>
<dbReference type="AlphaFoldDB" id="A0AAW4HGW9"/>
<feature type="transmembrane region" description="Helical" evidence="1">
    <location>
        <begin position="106"/>
        <end position="129"/>
    </location>
</feature>
<accession>A0AAW4HGW9</accession>
<dbReference type="Proteomes" id="UP000664056">
    <property type="component" value="Unassembled WGS sequence"/>
</dbReference>